<evidence type="ECO:0000313" key="1">
    <source>
        <dbReference type="EMBL" id="JAD88185.1"/>
    </source>
</evidence>
<dbReference type="EMBL" id="GBRH01209710">
    <property type="protein sequence ID" value="JAD88185.1"/>
    <property type="molecule type" value="Transcribed_RNA"/>
</dbReference>
<reference evidence="1" key="2">
    <citation type="journal article" date="2015" name="Data Brief">
        <title>Shoot transcriptome of the giant reed, Arundo donax.</title>
        <authorList>
            <person name="Barrero R.A."/>
            <person name="Guerrero F.D."/>
            <person name="Moolhuijzen P."/>
            <person name="Goolsby J.A."/>
            <person name="Tidwell J."/>
            <person name="Bellgard S.E."/>
            <person name="Bellgard M.I."/>
        </authorList>
    </citation>
    <scope>NUCLEOTIDE SEQUENCE</scope>
    <source>
        <tissue evidence="1">Shoot tissue taken approximately 20 cm above the soil surface</tissue>
    </source>
</reference>
<dbReference type="AlphaFoldDB" id="A0A0A9DRB2"/>
<organism evidence="1">
    <name type="scientific">Arundo donax</name>
    <name type="common">Giant reed</name>
    <name type="synonym">Donax arundinaceus</name>
    <dbReference type="NCBI Taxonomy" id="35708"/>
    <lineage>
        <taxon>Eukaryota</taxon>
        <taxon>Viridiplantae</taxon>
        <taxon>Streptophyta</taxon>
        <taxon>Embryophyta</taxon>
        <taxon>Tracheophyta</taxon>
        <taxon>Spermatophyta</taxon>
        <taxon>Magnoliopsida</taxon>
        <taxon>Liliopsida</taxon>
        <taxon>Poales</taxon>
        <taxon>Poaceae</taxon>
        <taxon>PACMAD clade</taxon>
        <taxon>Arundinoideae</taxon>
        <taxon>Arundineae</taxon>
        <taxon>Arundo</taxon>
    </lineage>
</organism>
<reference evidence="1" key="1">
    <citation type="submission" date="2014-09" db="EMBL/GenBank/DDBJ databases">
        <authorList>
            <person name="Magalhaes I.L.F."/>
            <person name="Oliveira U."/>
            <person name="Santos F.R."/>
            <person name="Vidigal T.H.D.A."/>
            <person name="Brescovit A.D."/>
            <person name="Santos A.J."/>
        </authorList>
    </citation>
    <scope>NUCLEOTIDE SEQUENCE</scope>
    <source>
        <tissue evidence="1">Shoot tissue taken approximately 20 cm above the soil surface</tissue>
    </source>
</reference>
<proteinExistence type="predicted"/>
<name>A0A0A9DRB2_ARUDO</name>
<protein>
    <submittedName>
        <fullName evidence="1">Uncharacterized protein</fullName>
    </submittedName>
</protein>
<accession>A0A0A9DRB2</accession>
<sequence length="82" mass="9807">MLGQKQHYHKLFSWLKLLNLQELQCRSWQTRSHGFLFQLLWWLHFLHGLAGSYPGNFTSTPNNGFLRLWIALSLLCNLEFLF</sequence>